<keyword evidence="6" id="KW-1185">Reference proteome</keyword>
<sequence>MHSDHTRRNWAWFIRTGSVLISGKSGEYRADAGEWLLLPAECHKQNFSSDASLISLKFSCQWPTGENIVASPQALIIKDCEQPRMKEIAGSLAQMFKESFPNQKHKEYARQSVDYRQFTQLQRVFQDWLQVWLTARLSNGDQIARQPGDTRILSALRTLNDAPLNAGFPKASLSTLGIGMAQLNRLFKHEMKMSLQQHWERRRIEFARSRLADSEQTQKSIAYSLGFSDAAHFNTWFKRHTGIPPGRYRTGYAAI</sequence>
<dbReference type="InterPro" id="IPR009057">
    <property type="entry name" value="Homeodomain-like_sf"/>
</dbReference>
<organism evidence="5 6">
    <name type="scientific">Thalassobacterium maritimum</name>
    <dbReference type="NCBI Taxonomy" id="3041265"/>
    <lineage>
        <taxon>Bacteria</taxon>
        <taxon>Pseudomonadati</taxon>
        <taxon>Verrucomicrobiota</taxon>
        <taxon>Opitutia</taxon>
        <taxon>Puniceicoccales</taxon>
        <taxon>Coraliomargaritaceae</taxon>
        <taxon>Thalassobacterium</taxon>
    </lineage>
</organism>
<accession>A0ABU1AWT6</accession>
<keyword evidence="3" id="KW-0804">Transcription</keyword>
<dbReference type="PROSITE" id="PS01124">
    <property type="entry name" value="HTH_ARAC_FAMILY_2"/>
    <property type="match status" value="1"/>
</dbReference>
<dbReference type="EMBL" id="JARXHW010000034">
    <property type="protein sequence ID" value="MDQ8208563.1"/>
    <property type="molecule type" value="Genomic_DNA"/>
</dbReference>
<dbReference type="Gene3D" id="1.10.10.60">
    <property type="entry name" value="Homeodomain-like"/>
    <property type="match status" value="1"/>
</dbReference>
<keyword evidence="2" id="KW-0238">DNA-binding</keyword>
<evidence type="ECO:0000256" key="3">
    <source>
        <dbReference type="ARBA" id="ARBA00023163"/>
    </source>
</evidence>
<dbReference type="Pfam" id="PF12833">
    <property type="entry name" value="HTH_18"/>
    <property type="match status" value="1"/>
</dbReference>
<evidence type="ECO:0000259" key="4">
    <source>
        <dbReference type="PROSITE" id="PS01124"/>
    </source>
</evidence>
<evidence type="ECO:0000256" key="2">
    <source>
        <dbReference type="ARBA" id="ARBA00023125"/>
    </source>
</evidence>
<feature type="domain" description="HTH araC/xylS-type" evidence="4">
    <location>
        <begin position="176"/>
        <end position="251"/>
    </location>
</feature>
<dbReference type="PANTHER" id="PTHR46796">
    <property type="entry name" value="HTH-TYPE TRANSCRIPTIONAL ACTIVATOR RHAS-RELATED"/>
    <property type="match status" value="1"/>
</dbReference>
<proteinExistence type="predicted"/>
<comment type="caution">
    <text evidence="5">The sequence shown here is derived from an EMBL/GenBank/DDBJ whole genome shotgun (WGS) entry which is preliminary data.</text>
</comment>
<evidence type="ECO:0000256" key="1">
    <source>
        <dbReference type="ARBA" id="ARBA00023015"/>
    </source>
</evidence>
<protein>
    <submittedName>
        <fullName evidence="5">Helix-turn-helix domain-containing protein</fullName>
    </submittedName>
</protein>
<name>A0ABU1AWT6_9BACT</name>
<reference evidence="5 6" key="1">
    <citation type="submission" date="2023-04" db="EMBL/GenBank/DDBJ databases">
        <title>A novel bacteria isolated from coastal sediment.</title>
        <authorList>
            <person name="Liu X.-J."/>
            <person name="Du Z.-J."/>
        </authorList>
    </citation>
    <scope>NUCLEOTIDE SEQUENCE [LARGE SCALE GENOMIC DNA]</scope>
    <source>
        <strain evidence="5 6">SDUM461003</strain>
    </source>
</reference>
<gene>
    <name evidence="5" type="ORF">QEH52_13645</name>
</gene>
<dbReference type="Proteomes" id="UP001225316">
    <property type="component" value="Unassembled WGS sequence"/>
</dbReference>
<dbReference type="RefSeq" id="WP_308951185.1">
    <property type="nucleotide sequence ID" value="NZ_JARXHW010000034.1"/>
</dbReference>
<dbReference type="SUPFAM" id="SSF46689">
    <property type="entry name" value="Homeodomain-like"/>
    <property type="match status" value="1"/>
</dbReference>
<keyword evidence="1" id="KW-0805">Transcription regulation</keyword>
<dbReference type="SMART" id="SM00342">
    <property type="entry name" value="HTH_ARAC"/>
    <property type="match status" value="1"/>
</dbReference>
<dbReference type="InterPro" id="IPR050204">
    <property type="entry name" value="AraC_XylS_family_regulators"/>
</dbReference>
<evidence type="ECO:0000313" key="5">
    <source>
        <dbReference type="EMBL" id="MDQ8208563.1"/>
    </source>
</evidence>
<dbReference type="InterPro" id="IPR018060">
    <property type="entry name" value="HTH_AraC"/>
</dbReference>
<evidence type="ECO:0000313" key="6">
    <source>
        <dbReference type="Proteomes" id="UP001225316"/>
    </source>
</evidence>